<evidence type="ECO:0000256" key="1">
    <source>
        <dbReference type="SAM" id="MobiDB-lite"/>
    </source>
</evidence>
<feature type="compositionally biased region" description="Polar residues" evidence="1">
    <location>
        <begin position="612"/>
        <end position="621"/>
    </location>
</feature>
<reference evidence="2" key="2">
    <citation type="submission" date="2025-08" db="UniProtKB">
        <authorList>
            <consortium name="Ensembl"/>
        </authorList>
    </citation>
    <scope>IDENTIFICATION</scope>
</reference>
<feature type="compositionally biased region" description="Low complexity" evidence="1">
    <location>
        <begin position="861"/>
        <end position="871"/>
    </location>
</feature>
<dbReference type="Ensembl" id="ENSTRUT00000053439.2">
    <property type="protein sequence ID" value="ENSTRUP00000051471.2"/>
    <property type="gene ID" value="ENSTRUG00000021513.2"/>
</dbReference>
<feature type="region of interest" description="Disordered" evidence="1">
    <location>
        <begin position="331"/>
        <end position="375"/>
    </location>
</feature>
<dbReference type="InParanoid" id="A0A3B5K1S1"/>
<dbReference type="Proteomes" id="UP000005226">
    <property type="component" value="Chromosome 13"/>
</dbReference>
<dbReference type="OMA" id="MIKADVI"/>
<protein>
    <submittedName>
        <fullName evidence="2">Uncharacterized protein</fullName>
    </submittedName>
</protein>
<feature type="compositionally biased region" description="Basic and acidic residues" evidence="1">
    <location>
        <begin position="974"/>
        <end position="987"/>
    </location>
</feature>
<reference evidence="2 3" key="1">
    <citation type="journal article" date="2011" name="Genome Biol. Evol.">
        <title>Integration of the genetic map and genome assembly of fugu facilitates insights into distinct features of genome evolution in teleosts and mammals.</title>
        <authorList>
            <person name="Kai W."/>
            <person name="Kikuchi K."/>
            <person name="Tohari S."/>
            <person name="Chew A.K."/>
            <person name="Tay A."/>
            <person name="Fujiwara A."/>
            <person name="Hosoya S."/>
            <person name="Suetake H."/>
            <person name="Naruse K."/>
            <person name="Brenner S."/>
            <person name="Suzuki Y."/>
            <person name="Venkatesh B."/>
        </authorList>
    </citation>
    <scope>NUCLEOTIDE SEQUENCE [LARGE SCALE GENOMIC DNA]</scope>
</reference>
<feature type="compositionally biased region" description="Low complexity" evidence="1">
    <location>
        <begin position="888"/>
        <end position="906"/>
    </location>
</feature>
<proteinExistence type="predicted"/>
<feature type="compositionally biased region" description="Low complexity" evidence="1">
    <location>
        <begin position="841"/>
        <end position="852"/>
    </location>
</feature>
<accession>A0A3B5K1S1</accession>
<feature type="region of interest" description="Disordered" evidence="1">
    <location>
        <begin position="964"/>
        <end position="987"/>
    </location>
</feature>
<keyword evidence="3" id="KW-1185">Reference proteome</keyword>
<feature type="compositionally biased region" description="Polar residues" evidence="1">
    <location>
        <begin position="1101"/>
        <end position="1112"/>
    </location>
</feature>
<evidence type="ECO:0000313" key="3">
    <source>
        <dbReference type="Proteomes" id="UP000005226"/>
    </source>
</evidence>
<name>A0A3B5K1S1_TAKRU</name>
<feature type="region of interest" description="Disordered" evidence="1">
    <location>
        <begin position="612"/>
        <end position="641"/>
    </location>
</feature>
<feature type="region of interest" description="Disordered" evidence="1">
    <location>
        <begin position="838"/>
        <end position="909"/>
    </location>
</feature>
<organism evidence="2 3">
    <name type="scientific">Takifugu rubripes</name>
    <name type="common">Japanese pufferfish</name>
    <name type="synonym">Fugu rubripes</name>
    <dbReference type="NCBI Taxonomy" id="31033"/>
    <lineage>
        <taxon>Eukaryota</taxon>
        <taxon>Metazoa</taxon>
        <taxon>Chordata</taxon>
        <taxon>Craniata</taxon>
        <taxon>Vertebrata</taxon>
        <taxon>Euteleostomi</taxon>
        <taxon>Actinopterygii</taxon>
        <taxon>Neopterygii</taxon>
        <taxon>Teleostei</taxon>
        <taxon>Neoteleostei</taxon>
        <taxon>Acanthomorphata</taxon>
        <taxon>Eupercaria</taxon>
        <taxon>Tetraodontiformes</taxon>
        <taxon>Tetradontoidea</taxon>
        <taxon>Tetraodontidae</taxon>
        <taxon>Takifugu</taxon>
    </lineage>
</organism>
<evidence type="ECO:0000313" key="2">
    <source>
        <dbReference type="Ensembl" id="ENSTRUP00000051471.2"/>
    </source>
</evidence>
<sequence>MPAVLKEVPSCTAIPANGTSKPPAVTHLKPTDADHISLGKPSNKCIEIDIHNAKKNDINHKLSSAVITPECVVNEPKPKDLDILKLQANFSPKPVNFTQMPPSPKPQPSIYQPVVEARKSLTSLLGTQMSLAMSRPKSCSAYYGLTPTEYIAYGGIKTPATHHSFASPTPSDSHSNKTQSDVAVGASQGSQFVTKQLNGHDSSSVMKVCDGYSMQPLLTDSIGRKEVLEDSLSEGLRNGVQTFKSKVDIIKPDLPLPLGLVQKTVPQSASNMSTLKSSCSDAPIPALKAGEVHSQTGSQLSAEIPCLTKSGAPPCCASNVANGCLNSKMPQSAEGPNPVHSPMDGEAEVQAVKSGQSELKSVPPAGGDSQITVSHHRDPVTPALELESKYTGSAIPNGIFTVTTPQKEEAYRTLNQTQSSLSKQANKHTPSLVSANNRCYLDKNEAKFSKASVVINEGSTLPHEMIRASVYSAGYGVRSIHVIQNTKHPQQARADVNNHGGETTEMQIHGAPGTLVINPPQAKSDISDIKRTLAATARQPIKEQLELTIDKPLMDTQCSINSGGQDNVGQMANLHKNSIREPTAKAIETAVVAETTLPNLVNVEAQQTTNTTKHQSCNNVDASRVKESNPETTGVTGYPPNCQLMTISTSLTDVVSPEPAAGIQEGRPSKDINILLQSNHTSSSSAHDTENFPPVQAVSTAPPFEATVPPSPRMRRVAPKSLQLRSNRPEGHLATLVTMTTQNYTKPETPVQRASTQQITDHTTDVKERAVGSLKVPTETINSAEAESTTSRFPLKIEAKAVDVIENQNTLREIKSEPVKKLGQSIIITEKSVNTQTASGVPFNNHPVNVPPSAQTDSKASLSPPSLRLRPSPLPQPRTRNTPDRGYTPTPSSSSSQTLGTGTKSSPAVMKDQAKVPIRSLQNNAVKPPFLMSAHHIKDNNLNPEIKANVTNSSEDQVVSHTHKMQSNLSPTSCKEEKLNTETSTRGHDQLVSREADVKVHLPSIPKTPQIENSSLNASGTGQVQPLTELAVASITAAEPATDTLMKASIVQAAVIDSAPPASLPQASGSVKDPPPNSGTSLPSQPKPGLKDTGVLRTKTPPVQTKTPEVNLSTKSATSTASSTDEKVCYTSKTKLSSACAVCCSCLILVF</sequence>
<feature type="compositionally biased region" description="Polar residues" evidence="1">
    <location>
        <begin position="964"/>
        <end position="973"/>
    </location>
</feature>
<reference evidence="2" key="3">
    <citation type="submission" date="2025-09" db="UniProtKB">
        <authorList>
            <consortium name="Ensembl"/>
        </authorList>
    </citation>
    <scope>IDENTIFICATION</scope>
</reference>
<dbReference type="GeneTree" id="ENSGT00960000186692"/>
<dbReference type="AlphaFoldDB" id="A0A3B5K1S1"/>
<feature type="region of interest" description="Disordered" evidence="1">
    <location>
        <begin position="680"/>
        <end position="715"/>
    </location>
</feature>
<feature type="region of interest" description="Disordered" evidence="1">
    <location>
        <begin position="1061"/>
        <end position="1118"/>
    </location>
</feature>